<keyword evidence="7" id="KW-0833">Ubl conjugation pathway</keyword>
<feature type="compositionally biased region" description="Polar residues" evidence="11">
    <location>
        <begin position="1330"/>
        <end position="1341"/>
    </location>
</feature>
<dbReference type="PROSITE" id="PS50089">
    <property type="entry name" value="ZF_RING_2"/>
    <property type="match status" value="1"/>
</dbReference>
<evidence type="ECO:0000256" key="11">
    <source>
        <dbReference type="SAM" id="MobiDB-lite"/>
    </source>
</evidence>
<evidence type="ECO:0000259" key="12">
    <source>
        <dbReference type="PROSITE" id="PS50089"/>
    </source>
</evidence>
<dbReference type="CDD" id="cd20361">
    <property type="entry name" value="Rcat_RBR_ANKIB1"/>
    <property type="match status" value="1"/>
</dbReference>
<dbReference type="EC" id="2.3.2.31" evidence="2"/>
<keyword evidence="5" id="KW-0677">Repeat</keyword>
<dbReference type="InterPro" id="IPR002867">
    <property type="entry name" value="IBR_dom"/>
</dbReference>
<dbReference type="InterPro" id="IPR001841">
    <property type="entry name" value="Znf_RING"/>
</dbReference>
<evidence type="ECO:0000313" key="14">
    <source>
        <dbReference type="Proteomes" id="UP000694865"/>
    </source>
</evidence>
<evidence type="ECO:0000259" key="13">
    <source>
        <dbReference type="PROSITE" id="PS51873"/>
    </source>
</evidence>
<dbReference type="Pfam" id="PF19422">
    <property type="entry name" value="Ariadne"/>
    <property type="match status" value="1"/>
</dbReference>
<dbReference type="SMART" id="SM00726">
    <property type="entry name" value="UIM"/>
    <property type="match status" value="3"/>
</dbReference>
<dbReference type="Pfam" id="PF22191">
    <property type="entry name" value="IBR_1"/>
    <property type="match status" value="1"/>
</dbReference>
<feature type="region of interest" description="Disordered" evidence="11">
    <location>
        <begin position="1324"/>
        <end position="1360"/>
    </location>
</feature>
<dbReference type="InterPro" id="IPR047563">
    <property type="entry name" value="RING-HC_RBR_ANKIB1"/>
</dbReference>
<feature type="domain" description="RING-type" evidence="13">
    <location>
        <begin position="300"/>
        <end position="541"/>
    </location>
</feature>
<dbReference type="InterPro" id="IPR002110">
    <property type="entry name" value="Ankyrin_rpt"/>
</dbReference>
<dbReference type="InterPro" id="IPR031127">
    <property type="entry name" value="E3_UB_ligase_RBR"/>
</dbReference>
<dbReference type="SUPFAM" id="SSF48403">
    <property type="entry name" value="Ankyrin repeat"/>
    <property type="match status" value="1"/>
</dbReference>
<dbReference type="InterPro" id="IPR036770">
    <property type="entry name" value="Ankyrin_rpt-contain_sf"/>
</dbReference>
<evidence type="ECO:0000256" key="10">
    <source>
        <dbReference type="PROSITE-ProRule" id="PRU00175"/>
    </source>
</evidence>
<dbReference type="SMART" id="SM00647">
    <property type="entry name" value="IBR"/>
    <property type="match status" value="2"/>
</dbReference>
<dbReference type="PROSITE" id="PS51873">
    <property type="entry name" value="TRIAD"/>
    <property type="match status" value="1"/>
</dbReference>
<dbReference type="InterPro" id="IPR003903">
    <property type="entry name" value="UIM_dom"/>
</dbReference>
<dbReference type="InterPro" id="IPR013083">
    <property type="entry name" value="Znf_RING/FYVE/PHD"/>
</dbReference>
<dbReference type="RefSeq" id="XP_002734676.1">
    <property type="nucleotide sequence ID" value="XM_002734630.1"/>
</dbReference>
<dbReference type="PROSITE" id="PS50088">
    <property type="entry name" value="ANK_REPEAT"/>
    <property type="match status" value="1"/>
</dbReference>
<feature type="repeat" description="ANK" evidence="9">
    <location>
        <begin position="133"/>
        <end position="165"/>
    </location>
</feature>
<organism evidence="14 15">
    <name type="scientific">Saccoglossus kowalevskii</name>
    <name type="common">Acorn worm</name>
    <dbReference type="NCBI Taxonomy" id="10224"/>
    <lineage>
        <taxon>Eukaryota</taxon>
        <taxon>Metazoa</taxon>
        <taxon>Hemichordata</taxon>
        <taxon>Enteropneusta</taxon>
        <taxon>Harrimaniidae</taxon>
        <taxon>Saccoglossus</taxon>
    </lineage>
</organism>
<keyword evidence="9" id="KW-0040">ANK repeat</keyword>
<feature type="region of interest" description="Disordered" evidence="11">
    <location>
        <begin position="1134"/>
        <end position="1153"/>
    </location>
</feature>
<evidence type="ECO:0000256" key="8">
    <source>
        <dbReference type="ARBA" id="ARBA00022833"/>
    </source>
</evidence>
<feature type="region of interest" description="Disordered" evidence="11">
    <location>
        <begin position="1165"/>
        <end position="1205"/>
    </location>
</feature>
<accession>A0ABM0GPV0</accession>
<reference evidence="15" key="1">
    <citation type="submission" date="2025-08" db="UniProtKB">
        <authorList>
            <consortium name="RefSeq"/>
        </authorList>
    </citation>
    <scope>IDENTIFICATION</scope>
    <source>
        <tissue evidence="15">Testes</tissue>
    </source>
</reference>
<feature type="compositionally biased region" description="Basic residues" evidence="11">
    <location>
        <begin position="1398"/>
        <end position="1410"/>
    </location>
</feature>
<dbReference type="Proteomes" id="UP000694865">
    <property type="component" value="Unplaced"/>
</dbReference>
<keyword evidence="8" id="KW-0862">Zinc</keyword>
<feature type="compositionally biased region" description="Basic and acidic residues" evidence="11">
    <location>
        <begin position="1411"/>
        <end position="1420"/>
    </location>
</feature>
<dbReference type="Pfam" id="PF01485">
    <property type="entry name" value="IBR"/>
    <property type="match status" value="1"/>
</dbReference>
<dbReference type="PANTHER" id="PTHR11685">
    <property type="entry name" value="RBR FAMILY RING FINGER AND IBR DOMAIN-CONTAINING"/>
    <property type="match status" value="1"/>
</dbReference>
<evidence type="ECO:0000256" key="1">
    <source>
        <dbReference type="ARBA" id="ARBA00001798"/>
    </source>
</evidence>
<dbReference type="GeneID" id="100368072"/>
<protein>
    <recommendedName>
        <fullName evidence="2">RBR-type E3 ubiquitin transferase</fullName>
        <ecNumber evidence="2">2.3.2.31</ecNumber>
    </recommendedName>
</protein>
<dbReference type="InterPro" id="IPR047564">
    <property type="entry name" value="Rcat_RBR_ANKIB1"/>
</dbReference>
<evidence type="ECO:0000256" key="7">
    <source>
        <dbReference type="ARBA" id="ARBA00022786"/>
    </source>
</evidence>
<dbReference type="CDD" id="cd16774">
    <property type="entry name" value="RING-HC_RBR_ANKIB1"/>
    <property type="match status" value="1"/>
</dbReference>
<feature type="compositionally biased region" description="Polar residues" evidence="11">
    <location>
        <begin position="1140"/>
        <end position="1149"/>
    </location>
</feature>
<evidence type="ECO:0000256" key="4">
    <source>
        <dbReference type="ARBA" id="ARBA00022723"/>
    </source>
</evidence>
<dbReference type="Pfam" id="PF12796">
    <property type="entry name" value="Ank_2"/>
    <property type="match status" value="1"/>
</dbReference>
<sequence>MGSTSSKFRKALQNGEEYVAMQLYMNSPELRKSLDPNLSYGDNYNHDTPMHYVSRHGMKSLLRLFLKDLSGNPNKKNIRNETSIHSICMCANGRDQAIQIKRAECMYMMLQWEGALLRNGEREKADINAIDEKANTALHYAAQSGLKKSVELLVTHDVKLFGENKDKHTPCDVAEKNNHLSIALYLESKMVFSTDETVDCAIVQEISFIEPDEPYTGLRPQDLQEAKDQLLVETSDMLRVPLFTAEALLRNHEWSRENLLEAWMRDPIATCEKAGVKPPTDFSVDMMAAHRISGEEVHCSEIVCDICAGSIAFTEEPVDMPCNHQFCRECWQSYLTGKIQEGNAHNIRCPAFDCTKLVPLETIENLVSRDMARRYLLFDIKAFVDSNPHIKWCPAPGCGRAVKYPGVDTPVRGTATNYLSSPQTSQSVDCGQGHFFCWDCLGEAHEPCSCENLKKWHEKIAEVKPEELSNTTKDSESAANFLWLVTNSKPCPKCSSPIQKNEGCNHMKCTKCKYDFCWVCLEPWNKHGSATGGYFRCNRYEAVQKADEKTGGMVKEAEEKNLKMQELNKFVHYYTRFKNHENSYKLEQPLIRSAKEKMLILAKAVTDSANASSETKFIEEAINELLKARRALKFSYSYGYYLEDDGRTKTIFEFMQTELEEATETLSQMVARPYLRTPRYKIIQSAQLVQRKRHEFLSAVSKGLIPPEETPPLLRRKQFARKNIFNFENDEDGDALRQAIAASLQDMPPGGDGWMMDKTGRHNNIPLLYEYLGFDSEESDDLSPPGAADVGLSKEFDELSLTDVAESGVCLKPGCGKPRAKNRKSGAVHEYCGLKCMRQDRLSRVESDSPPYCEEENTINNDQIDLLRALEMSRLLLMEQTEQLDKSTLTELSTGLEGVTEENLATSLKLQLPAHHRQLINSPKLARLVARMEDKESDVQESEGTDQEENINMSQPCAEDMELQQVLELSCKSLKHTGESVTDSDLEKAIKLSLQDPRPSTSGVKKNNPEAKVPVIVDISDLLGESSSEEDSAEFSIGFPITKCNQTDVQYASDCSSFRRSELARKASSEDLDDELYIPEVRVHAPTSEAECDRSESGATGRKNVIVSEKTSDAVLGKQKAAFPALRVREHSLLRRTSSEPDSPTQDNPISDLLCLPNAHSRVVRSLSAPQEGVMSKSEPNSPGLQRNRRVESSPTERGFMDSRDSPHTWDASFLDYRVCRSTQGSPRYHRYGAGRGDAESQFKEGKVDDIWQRNVEDIWQKMSPIKNTKSENQISSGVSSSQTLEKAFESVHFPFKNKMQEHNDMPREVVPISLDYRENRLATKKNRHSVYSSSPSQANTLEVEPRRSRSVSPLPRRAKKELVTADGAVCEVSCQMTSVPTEDNTVKGASGVTKGKSDRRKRRERRNRKKDKEKEKEEAGWQLYV</sequence>
<dbReference type="SMART" id="SM00248">
    <property type="entry name" value="ANK"/>
    <property type="match status" value="3"/>
</dbReference>
<dbReference type="InterPro" id="IPR044066">
    <property type="entry name" value="TRIAD_supradom"/>
</dbReference>
<evidence type="ECO:0000256" key="3">
    <source>
        <dbReference type="ARBA" id="ARBA00022679"/>
    </source>
</evidence>
<proteinExistence type="predicted"/>
<keyword evidence="14" id="KW-1185">Reference proteome</keyword>
<keyword evidence="3" id="KW-0808">Transferase</keyword>
<gene>
    <name evidence="15" type="primary">LOC100368072</name>
</gene>
<dbReference type="Gene3D" id="1.20.120.1750">
    <property type="match status" value="1"/>
</dbReference>
<dbReference type="CDD" id="cd20346">
    <property type="entry name" value="BRcat_RBR_ANKIB1"/>
    <property type="match status" value="1"/>
</dbReference>
<dbReference type="SUPFAM" id="SSF57850">
    <property type="entry name" value="RING/U-box"/>
    <property type="match status" value="2"/>
</dbReference>
<name>A0ABM0GPV0_SACKO</name>
<evidence type="ECO:0000256" key="6">
    <source>
        <dbReference type="ARBA" id="ARBA00022771"/>
    </source>
</evidence>
<dbReference type="InterPro" id="IPR045840">
    <property type="entry name" value="Ariadne"/>
</dbReference>
<dbReference type="Gene3D" id="3.30.40.10">
    <property type="entry name" value="Zinc/RING finger domain, C3HC4 (zinc finger)"/>
    <property type="match status" value="1"/>
</dbReference>
<feature type="domain" description="RING-type" evidence="12">
    <location>
        <begin position="304"/>
        <end position="350"/>
    </location>
</feature>
<comment type="catalytic activity">
    <reaction evidence="1">
        <text>[E2 ubiquitin-conjugating enzyme]-S-ubiquitinyl-L-cysteine + [acceptor protein]-L-lysine = [E2 ubiquitin-conjugating enzyme]-L-cysteine + [acceptor protein]-N(6)-ubiquitinyl-L-lysine.</text>
        <dbReference type="EC" id="2.3.2.31"/>
    </reaction>
</comment>
<keyword evidence="6 10" id="KW-0863">Zinc-finger</keyword>
<evidence type="ECO:0000256" key="2">
    <source>
        <dbReference type="ARBA" id="ARBA00012251"/>
    </source>
</evidence>
<evidence type="ECO:0000256" key="5">
    <source>
        <dbReference type="ARBA" id="ARBA00022737"/>
    </source>
</evidence>
<keyword evidence="4" id="KW-0479">Metal-binding</keyword>
<feature type="region of interest" description="Disordered" evidence="11">
    <location>
        <begin position="1378"/>
        <end position="1426"/>
    </location>
</feature>
<evidence type="ECO:0000256" key="9">
    <source>
        <dbReference type="PROSITE-ProRule" id="PRU00023"/>
    </source>
</evidence>
<evidence type="ECO:0000313" key="15">
    <source>
        <dbReference type="RefSeq" id="XP_002734676.1"/>
    </source>
</evidence>
<dbReference type="Gene3D" id="1.25.40.20">
    <property type="entry name" value="Ankyrin repeat-containing domain"/>
    <property type="match status" value="1"/>
</dbReference>